<name>A0A3E3EC47_9FIRM</name>
<dbReference type="RefSeq" id="WP_003535878.1">
    <property type="nucleotide sequence ID" value="NZ_AP031443.1"/>
</dbReference>
<dbReference type="PROSITE" id="PS51257">
    <property type="entry name" value="PROKAR_LIPOPROTEIN"/>
    <property type="match status" value="1"/>
</dbReference>
<dbReference type="Proteomes" id="UP000261032">
    <property type="component" value="Unassembled WGS sequence"/>
</dbReference>
<dbReference type="Proteomes" id="UP001211987">
    <property type="component" value="Unassembled WGS sequence"/>
</dbReference>
<proteinExistence type="predicted"/>
<evidence type="ECO:0000313" key="4">
    <source>
        <dbReference type="Proteomes" id="UP000261032"/>
    </source>
</evidence>
<protein>
    <submittedName>
        <fullName evidence="3">ABC transporter substrate-binding protein</fullName>
    </submittedName>
</protein>
<dbReference type="AlphaFoldDB" id="A0A3E3EC47"/>
<dbReference type="PANTHER" id="PTHR35271">
    <property type="entry name" value="ABC TRANSPORTER, SUBSTRATE-BINDING LIPOPROTEIN-RELATED"/>
    <property type="match status" value="1"/>
</dbReference>
<feature type="signal peptide" evidence="1">
    <location>
        <begin position="1"/>
        <end position="21"/>
    </location>
</feature>
<evidence type="ECO:0000313" key="3">
    <source>
        <dbReference type="EMBL" id="RGD84456.1"/>
    </source>
</evidence>
<reference evidence="3 4" key="1">
    <citation type="submission" date="2018-08" db="EMBL/GenBank/DDBJ databases">
        <title>A genome reference for cultivated species of the human gut microbiota.</title>
        <authorList>
            <person name="Zou Y."/>
            <person name="Xue W."/>
            <person name="Luo G."/>
        </authorList>
    </citation>
    <scope>NUCLEOTIDE SEQUENCE [LARGE SCALE GENOMIC DNA]</scope>
    <source>
        <strain evidence="3 4">OM06-4</strain>
    </source>
</reference>
<dbReference type="InterPro" id="IPR028082">
    <property type="entry name" value="Peripla_BP_I"/>
</dbReference>
<accession>A0A3E3EC47</accession>
<dbReference type="Pfam" id="PF04392">
    <property type="entry name" value="ABC_sub_bind"/>
    <property type="match status" value="1"/>
</dbReference>
<dbReference type="EMBL" id="QUSL01000016">
    <property type="protein sequence ID" value="RGD84456.1"/>
    <property type="molecule type" value="Genomic_DNA"/>
</dbReference>
<sequence length="330" mass="35595">MRINKLFKLMAVSALTMTALTGCGNSSSNGDVKEVAIIQYVEHTSLNTIKDAFDEQMEALGYKEGENIKYTFKNAQGDMNTAPSIIQDFKSSKKDCVVAIATPVAQTAAEMSTDTPVVFAAVTDPIKAGLTTSLEKPDKNITGTSDEIQVEMILERALQVNPDLKKIGVIYNKGEVNSVTNIAKAKAFCDDKGIEMIETTVTGVNEVQSAIDVLTSKCDAVFAPNDNTVANAMDMVGPACAKAKVPLYVGADSMVQDGGFLSVGINYEDLGKETANMVDKILKGEKVENIPVKVFKENLSVYVNTKVLKQLGITLPNEIKNDKAYVEIKE</sequence>
<dbReference type="GeneID" id="64194804"/>
<gene>
    <name evidence="3" type="ORF">DXB93_10875</name>
    <name evidence="2" type="ORF">PM738_05325</name>
</gene>
<evidence type="ECO:0000313" key="2">
    <source>
        <dbReference type="EMBL" id="MDB7083217.1"/>
    </source>
</evidence>
<feature type="chain" id="PRO_5044393478" evidence="1">
    <location>
        <begin position="22"/>
        <end position="330"/>
    </location>
</feature>
<dbReference type="EMBL" id="JAQLKE010000006">
    <property type="protein sequence ID" value="MDB7083217.1"/>
    <property type="molecule type" value="Genomic_DNA"/>
</dbReference>
<keyword evidence="1" id="KW-0732">Signal</keyword>
<organism evidence="3 4">
    <name type="scientific">Thomasclavelia ramosa</name>
    <dbReference type="NCBI Taxonomy" id="1547"/>
    <lineage>
        <taxon>Bacteria</taxon>
        <taxon>Bacillati</taxon>
        <taxon>Bacillota</taxon>
        <taxon>Erysipelotrichia</taxon>
        <taxon>Erysipelotrichales</taxon>
        <taxon>Coprobacillaceae</taxon>
        <taxon>Thomasclavelia</taxon>
    </lineage>
</organism>
<reference evidence="2" key="2">
    <citation type="submission" date="2023-01" db="EMBL/GenBank/DDBJ databases">
        <title>Human gut microbiome strain richness.</title>
        <authorList>
            <person name="Chen-Liaw A."/>
        </authorList>
    </citation>
    <scope>NUCLEOTIDE SEQUENCE</scope>
    <source>
        <strain evidence="2">1001217st2_G6_1001217B_191108</strain>
    </source>
</reference>
<dbReference type="Gene3D" id="3.40.50.2300">
    <property type="match status" value="2"/>
</dbReference>
<dbReference type="InterPro" id="IPR007487">
    <property type="entry name" value="ABC_transpt-TYRBP-like"/>
</dbReference>
<dbReference type="CDD" id="cd06325">
    <property type="entry name" value="PBP1_ABC_unchar_transporter"/>
    <property type="match status" value="1"/>
</dbReference>
<dbReference type="SUPFAM" id="SSF53822">
    <property type="entry name" value="Periplasmic binding protein-like I"/>
    <property type="match status" value="1"/>
</dbReference>
<dbReference type="PANTHER" id="PTHR35271:SF1">
    <property type="entry name" value="ABC TRANSPORTER, SUBSTRATE-BINDING LIPOPROTEIN"/>
    <property type="match status" value="1"/>
</dbReference>
<comment type="caution">
    <text evidence="3">The sequence shown here is derived from an EMBL/GenBank/DDBJ whole genome shotgun (WGS) entry which is preliminary data.</text>
</comment>
<evidence type="ECO:0000256" key="1">
    <source>
        <dbReference type="SAM" id="SignalP"/>
    </source>
</evidence>